<keyword evidence="8 12" id="KW-0808">Transferase</keyword>
<name>A0A5C3QKR4_9AGAR</name>
<evidence type="ECO:0000256" key="4">
    <source>
        <dbReference type="ARBA" id="ARBA00012795"/>
    </source>
</evidence>
<evidence type="ECO:0000256" key="11">
    <source>
        <dbReference type="ARBA" id="ARBA00047957"/>
    </source>
</evidence>
<dbReference type="OrthoDB" id="10047021at2759"/>
<evidence type="ECO:0000313" key="14">
    <source>
        <dbReference type="Proteomes" id="UP000305067"/>
    </source>
</evidence>
<keyword evidence="14" id="KW-1185">Reference proteome</keyword>
<evidence type="ECO:0000256" key="5">
    <source>
        <dbReference type="ARBA" id="ARBA00017788"/>
    </source>
</evidence>
<dbReference type="InterPro" id="IPR029063">
    <property type="entry name" value="SAM-dependent_MTases_sf"/>
</dbReference>
<dbReference type="PANTHER" id="PTHR21210">
    <property type="entry name" value="TRNA (URACIL-O(2)-)-METHYLTRANSFERASE-RELATED"/>
    <property type="match status" value="1"/>
</dbReference>
<proteinExistence type="inferred from homology"/>
<evidence type="ECO:0000256" key="6">
    <source>
        <dbReference type="ARBA" id="ARBA00022490"/>
    </source>
</evidence>
<dbReference type="InterPro" id="IPR011671">
    <property type="entry name" value="tRNA_uracil_MeTrfase"/>
</dbReference>
<dbReference type="PANTHER" id="PTHR21210:SF0">
    <property type="entry name" value="TRNA (URACIL-O(2)-)-METHYLTRANSFERASE-RELATED"/>
    <property type="match status" value="1"/>
</dbReference>
<comment type="function">
    <text evidence="12">Adenosyl-L-methionine (AdoMet)-dependent tRNA (uracil-O(2)-)-methyltransferase.</text>
</comment>
<dbReference type="STRING" id="1884261.A0A5C3QKR4"/>
<evidence type="ECO:0000256" key="12">
    <source>
        <dbReference type="RuleBase" id="RU368004"/>
    </source>
</evidence>
<protein>
    <recommendedName>
        <fullName evidence="5 12">tRNA (uracil-O(2)-)-methyltransferase</fullName>
        <ecNumber evidence="4 12">2.1.1.211</ecNumber>
    </recommendedName>
</protein>
<accession>A0A5C3QKR4</accession>
<comment type="subcellular location">
    <subcellularLocation>
        <location evidence="2 12">Cytoplasm</location>
    </subcellularLocation>
</comment>
<dbReference type="Pfam" id="PF07757">
    <property type="entry name" value="AdoMet_MTase"/>
    <property type="match status" value="2"/>
</dbReference>
<sequence length="527" mass="59605">MSSAFTPRECNLSDLAEDKPLLLSPTSLEFTPVITCPSSYTQDIFQPACYQLIQHPEYNSTLILRSEPLSDADDAFHVHTPQLHGYSAVRQIHRRIVPRRPGRDPPMEQLCTFYTEEKQGIDASPCVVILTPLLQDGKVLPYYHPDVLHLVFRYISTNDHLRVEVLRPAGRDNAGIAPKLYRTCQHLLTAIHRFSPSYTKNVFHDRLVPRDIYQDMYLLMRERHGVRCVQNWKEVTDPQKHVFEDIAIATYLILLWFYTYSREDAASPPVSSLPKSTDPGAHEDGIFNSWPRPSKGFIDMGCGNGLLTHILAWEGYAGLGIDLRARQSWAHYSGEWTRAALKTASIDPTCPVLEVEGEEVLPEGTFLIGNHADELTPWLPVLARLWNCSGYLSIPCCSWAWDCKWTRGYVDPEFCDSEAEEEGRASSPVAEDTILERIGLVDSKAGSTSTYAQYRGWAAQLSVRCGWVLECDVLRIPSTRNWAVVGRKLDSESAEKGARFARSRVELVRERGSFKAREPEGKAGREH</sequence>
<evidence type="ECO:0000256" key="10">
    <source>
        <dbReference type="ARBA" id="ARBA00022694"/>
    </source>
</evidence>
<dbReference type="EMBL" id="ML178822">
    <property type="protein sequence ID" value="TFL02536.1"/>
    <property type="molecule type" value="Genomic_DNA"/>
</dbReference>
<reference evidence="13 14" key="1">
    <citation type="journal article" date="2019" name="Nat. Ecol. Evol.">
        <title>Megaphylogeny resolves global patterns of mushroom evolution.</title>
        <authorList>
            <person name="Varga T."/>
            <person name="Krizsan K."/>
            <person name="Foldi C."/>
            <person name="Dima B."/>
            <person name="Sanchez-Garcia M."/>
            <person name="Sanchez-Ramirez S."/>
            <person name="Szollosi G.J."/>
            <person name="Szarkandi J.G."/>
            <person name="Papp V."/>
            <person name="Albert L."/>
            <person name="Andreopoulos W."/>
            <person name="Angelini C."/>
            <person name="Antonin V."/>
            <person name="Barry K.W."/>
            <person name="Bougher N.L."/>
            <person name="Buchanan P."/>
            <person name="Buyck B."/>
            <person name="Bense V."/>
            <person name="Catcheside P."/>
            <person name="Chovatia M."/>
            <person name="Cooper J."/>
            <person name="Damon W."/>
            <person name="Desjardin D."/>
            <person name="Finy P."/>
            <person name="Geml J."/>
            <person name="Haridas S."/>
            <person name="Hughes K."/>
            <person name="Justo A."/>
            <person name="Karasinski D."/>
            <person name="Kautmanova I."/>
            <person name="Kiss B."/>
            <person name="Kocsube S."/>
            <person name="Kotiranta H."/>
            <person name="LaButti K.M."/>
            <person name="Lechner B.E."/>
            <person name="Liimatainen K."/>
            <person name="Lipzen A."/>
            <person name="Lukacs Z."/>
            <person name="Mihaltcheva S."/>
            <person name="Morgado L.N."/>
            <person name="Niskanen T."/>
            <person name="Noordeloos M.E."/>
            <person name="Ohm R.A."/>
            <person name="Ortiz-Santana B."/>
            <person name="Ovrebo C."/>
            <person name="Racz N."/>
            <person name="Riley R."/>
            <person name="Savchenko A."/>
            <person name="Shiryaev A."/>
            <person name="Soop K."/>
            <person name="Spirin V."/>
            <person name="Szebenyi C."/>
            <person name="Tomsovsky M."/>
            <person name="Tulloss R.E."/>
            <person name="Uehling J."/>
            <person name="Grigoriev I.V."/>
            <person name="Vagvolgyi C."/>
            <person name="Papp T."/>
            <person name="Martin F.M."/>
            <person name="Miettinen O."/>
            <person name="Hibbett D.S."/>
            <person name="Nagy L.G."/>
        </authorList>
    </citation>
    <scope>NUCLEOTIDE SEQUENCE [LARGE SCALE GENOMIC DNA]</scope>
    <source>
        <strain evidence="13 14">CBS 309.79</strain>
    </source>
</reference>
<keyword evidence="7 12" id="KW-0489">Methyltransferase</keyword>
<comment type="function">
    <text evidence="1">Probable adenosyl-L-methionine (AdoMet)-dependent tRNA (uracil-O(2)-)-methyltransferase.</text>
</comment>
<keyword evidence="10 12" id="KW-0819">tRNA processing</keyword>
<dbReference type="GO" id="GO:0141101">
    <property type="term" value="F:tRNA(Ser) (uridine(44)-2'-O-)-methyltransferase activity"/>
    <property type="evidence" value="ECO:0007669"/>
    <property type="project" value="UniProtKB-EC"/>
</dbReference>
<keyword evidence="6 12" id="KW-0963">Cytoplasm</keyword>
<evidence type="ECO:0000256" key="1">
    <source>
        <dbReference type="ARBA" id="ARBA00002778"/>
    </source>
</evidence>
<comment type="catalytic activity">
    <reaction evidence="11 12">
        <text>uridine(44) in tRNA(Ser) + S-adenosyl-L-methionine = 2'-O-methyluridine(44) in tRNA(Ser) + S-adenosyl-L-homocysteine + H(+)</text>
        <dbReference type="Rhea" id="RHEA:43100"/>
        <dbReference type="Rhea" id="RHEA-COMP:10339"/>
        <dbReference type="Rhea" id="RHEA-COMP:10340"/>
        <dbReference type="ChEBI" id="CHEBI:15378"/>
        <dbReference type="ChEBI" id="CHEBI:57856"/>
        <dbReference type="ChEBI" id="CHEBI:59789"/>
        <dbReference type="ChEBI" id="CHEBI:65315"/>
        <dbReference type="ChEBI" id="CHEBI:74478"/>
        <dbReference type="EC" id="2.1.1.211"/>
    </reaction>
</comment>
<dbReference type="Proteomes" id="UP000305067">
    <property type="component" value="Unassembled WGS sequence"/>
</dbReference>
<dbReference type="EC" id="2.1.1.211" evidence="4 12"/>
<dbReference type="GO" id="GO:0030488">
    <property type="term" value="P:tRNA methylation"/>
    <property type="evidence" value="ECO:0007669"/>
    <property type="project" value="UniProtKB-UniRule"/>
</dbReference>
<evidence type="ECO:0000256" key="7">
    <source>
        <dbReference type="ARBA" id="ARBA00022603"/>
    </source>
</evidence>
<evidence type="ECO:0000256" key="8">
    <source>
        <dbReference type="ARBA" id="ARBA00022679"/>
    </source>
</evidence>
<keyword evidence="9 12" id="KW-0949">S-adenosyl-L-methionine</keyword>
<gene>
    <name evidence="13" type="ORF">BDV98DRAFT_649526</name>
</gene>
<organism evidence="13 14">
    <name type="scientific">Pterulicium gracile</name>
    <dbReference type="NCBI Taxonomy" id="1884261"/>
    <lineage>
        <taxon>Eukaryota</taxon>
        <taxon>Fungi</taxon>
        <taxon>Dikarya</taxon>
        <taxon>Basidiomycota</taxon>
        <taxon>Agaricomycotina</taxon>
        <taxon>Agaricomycetes</taxon>
        <taxon>Agaricomycetidae</taxon>
        <taxon>Agaricales</taxon>
        <taxon>Pleurotineae</taxon>
        <taxon>Pterulaceae</taxon>
        <taxon>Pterulicium</taxon>
    </lineage>
</organism>
<evidence type="ECO:0000256" key="9">
    <source>
        <dbReference type="ARBA" id="ARBA00022691"/>
    </source>
</evidence>
<evidence type="ECO:0000256" key="3">
    <source>
        <dbReference type="ARBA" id="ARBA00009056"/>
    </source>
</evidence>
<dbReference type="AlphaFoldDB" id="A0A5C3QKR4"/>
<evidence type="ECO:0000313" key="13">
    <source>
        <dbReference type="EMBL" id="TFL02536.1"/>
    </source>
</evidence>
<comment type="similarity">
    <text evidence="3 12">Belongs to the TRM44 family.</text>
</comment>
<evidence type="ECO:0000256" key="2">
    <source>
        <dbReference type="ARBA" id="ARBA00004496"/>
    </source>
</evidence>
<dbReference type="SUPFAM" id="SSF53335">
    <property type="entry name" value="S-adenosyl-L-methionine-dependent methyltransferases"/>
    <property type="match status" value="1"/>
</dbReference>
<dbReference type="GO" id="GO:0005737">
    <property type="term" value="C:cytoplasm"/>
    <property type="evidence" value="ECO:0007669"/>
    <property type="project" value="UniProtKB-SubCell"/>
</dbReference>